<organism evidence="3 4">
    <name type="scientific">Callorhinchus milii</name>
    <name type="common">Ghost shark</name>
    <dbReference type="NCBI Taxonomy" id="7868"/>
    <lineage>
        <taxon>Eukaryota</taxon>
        <taxon>Metazoa</taxon>
        <taxon>Chordata</taxon>
        <taxon>Craniata</taxon>
        <taxon>Vertebrata</taxon>
        <taxon>Chondrichthyes</taxon>
        <taxon>Holocephali</taxon>
        <taxon>Chimaeriformes</taxon>
        <taxon>Callorhinchidae</taxon>
        <taxon>Callorhinchus</taxon>
    </lineage>
</organism>
<dbReference type="PANTHER" id="PTHR33663">
    <property type="entry name" value="COILED-COIL DOMAIN-CONTAINING PROTEIN 177"/>
    <property type="match status" value="1"/>
</dbReference>
<reference evidence="3" key="5">
    <citation type="submission" date="2025-09" db="UniProtKB">
        <authorList>
            <consortium name="Ensembl"/>
        </authorList>
    </citation>
    <scope>IDENTIFICATION</scope>
</reference>
<reference evidence="4" key="1">
    <citation type="journal article" date="2006" name="Science">
        <title>Ancient noncoding elements conserved in the human genome.</title>
        <authorList>
            <person name="Venkatesh B."/>
            <person name="Kirkness E.F."/>
            <person name="Loh Y.H."/>
            <person name="Halpern A.L."/>
            <person name="Lee A.P."/>
            <person name="Johnson J."/>
            <person name="Dandona N."/>
            <person name="Viswanathan L.D."/>
            <person name="Tay A."/>
            <person name="Venter J.C."/>
            <person name="Strausberg R.L."/>
            <person name="Brenner S."/>
        </authorList>
    </citation>
    <scope>NUCLEOTIDE SEQUENCE [LARGE SCALE GENOMIC DNA]</scope>
</reference>
<dbReference type="Proteomes" id="UP000314986">
    <property type="component" value="Unassembled WGS sequence"/>
</dbReference>
<feature type="region of interest" description="Disordered" evidence="2">
    <location>
        <begin position="67"/>
        <end position="101"/>
    </location>
</feature>
<accession>A0A4W3K033</accession>
<evidence type="ECO:0000256" key="2">
    <source>
        <dbReference type="SAM" id="MobiDB-lite"/>
    </source>
</evidence>
<evidence type="ECO:0000256" key="1">
    <source>
        <dbReference type="SAM" id="Coils"/>
    </source>
</evidence>
<dbReference type="GeneTree" id="ENSGT00940000164505"/>
<keyword evidence="1" id="KW-0175">Coiled coil</keyword>
<dbReference type="InParanoid" id="A0A4W3K033"/>
<reference evidence="4" key="2">
    <citation type="journal article" date="2007" name="PLoS Biol.">
        <title>Survey sequencing and comparative analysis of the elephant shark (Callorhinchus milii) genome.</title>
        <authorList>
            <person name="Venkatesh B."/>
            <person name="Kirkness E.F."/>
            <person name="Loh Y.H."/>
            <person name="Halpern A.L."/>
            <person name="Lee A.P."/>
            <person name="Johnson J."/>
            <person name="Dandona N."/>
            <person name="Viswanathan L.D."/>
            <person name="Tay A."/>
            <person name="Venter J.C."/>
            <person name="Strausberg R.L."/>
            <person name="Brenner S."/>
        </authorList>
    </citation>
    <scope>NUCLEOTIDE SEQUENCE [LARGE SCALE GENOMIC DNA]</scope>
</reference>
<reference evidence="3" key="4">
    <citation type="submission" date="2025-08" db="UniProtKB">
        <authorList>
            <consortium name="Ensembl"/>
        </authorList>
    </citation>
    <scope>IDENTIFICATION</scope>
</reference>
<proteinExistence type="predicted"/>
<name>A0A4W3K033_CALMI</name>
<feature type="coiled-coil region" evidence="1">
    <location>
        <begin position="263"/>
        <end position="455"/>
    </location>
</feature>
<evidence type="ECO:0000313" key="3">
    <source>
        <dbReference type="Ensembl" id="ENSCMIP00000043868.1"/>
    </source>
</evidence>
<dbReference type="OMA" id="RVMHESY"/>
<dbReference type="Pfam" id="PF15558">
    <property type="entry name" value="DUF4659"/>
    <property type="match status" value="1"/>
</dbReference>
<reference evidence="4" key="3">
    <citation type="journal article" date="2014" name="Nature">
        <title>Elephant shark genome provides unique insights into gnathostome evolution.</title>
        <authorList>
            <consortium name="International Elephant Shark Genome Sequencing Consortium"/>
            <person name="Venkatesh B."/>
            <person name="Lee A.P."/>
            <person name="Ravi V."/>
            <person name="Maurya A.K."/>
            <person name="Lian M.M."/>
            <person name="Swann J.B."/>
            <person name="Ohta Y."/>
            <person name="Flajnik M.F."/>
            <person name="Sutoh Y."/>
            <person name="Kasahara M."/>
            <person name="Hoon S."/>
            <person name="Gangu V."/>
            <person name="Roy S.W."/>
            <person name="Irimia M."/>
            <person name="Korzh V."/>
            <person name="Kondrychyn I."/>
            <person name="Lim Z.W."/>
            <person name="Tay B.H."/>
            <person name="Tohari S."/>
            <person name="Kong K.W."/>
            <person name="Ho S."/>
            <person name="Lorente-Galdos B."/>
            <person name="Quilez J."/>
            <person name="Marques-Bonet T."/>
            <person name="Raney B.J."/>
            <person name="Ingham P.W."/>
            <person name="Tay A."/>
            <person name="Hillier L.W."/>
            <person name="Minx P."/>
            <person name="Boehm T."/>
            <person name="Wilson R.K."/>
            <person name="Brenner S."/>
            <person name="Warren W.C."/>
        </authorList>
    </citation>
    <scope>NUCLEOTIDE SEQUENCE [LARGE SCALE GENOMIC DNA]</scope>
</reference>
<dbReference type="PANTHER" id="PTHR33663:SF3">
    <property type="entry name" value="COILED-COIL DOMAIN-CONTAINING PROTEIN 185"/>
    <property type="match status" value="1"/>
</dbReference>
<dbReference type="AlphaFoldDB" id="A0A4W3K033"/>
<dbReference type="InterPro" id="IPR029090">
    <property type="entry name" value="DUF4659"/>
</dbReference>
<protein>
    <submittedName>
        <fullName evidence="3">Uncharacterized protein</fullName>
    </submittedName>
</protein>
<evidence type="ECO:0000313" key="4">
    <source>
        <dbReference type="Proteomes" id="UP000314986"/>
    </source>
</evidence>
<feature type="compositionally biased region" description="Polar residues" evidence="2">
    <location>
        <begin position="77"/>
        <end position="92"/>
    </location>
</feature>
<sequence length="516" mass="62109">MHLCSQYLFYFTFTECRGERQRIIEVEKARRTPIPAFLKFAAHRSVDESIFPNSDILDALHGIRSSPRPALSECRNRSPSWAISSEDSQKTSPQKKRKDTGLKVHFRKSTSLGDLRQSPATARKLDKLVNEIRRETNVIIPERDRKIAALMLVKHQEEQKRLEQRIQAQQFWDSLKRKEKLEQMRKEAERQRELIESIGRWKREHENRRCKIHQKIKQMAELKAKDVILKENKWRRLAEEQDLKRKEKVEEAKYQAEIRKCHQNQLLQQTEDVKRTIKQLEVQISQDKLSNAAQKRLFKEMREQNRIKLENEQEKLKHTILKREVDNLAKTEELMARMSLERKLLKFKENQEQLVEERSRELKEKAAREEQQILQARIRAEKLEQEEKERKEALAKLSEYKVQQAKKALLIHIRQKALRTQKIRSEKEKAHHLIKKRVEEEKEWQRREMEETIKRKDKRSEEILKVKEETIEESRRVARAAFQMRERVRKQINRRSFDQMAMEPQMWAGLANKIAH</sequence>
<dbReference type="Ensembl" id="ENSCMIT00000044496.1">
    <property type="protein sequence ID" value="ENSCMIP00000043868.1"/>
    <property type="gene ID" value="ENSCMIG00000018171.1"/>
</dbReference>
<dbReference type="STRING" id="7868.ENSCMIP00000043868"/>
<keyword evidence="4" id="KW-1185">Reference proteome</keyword>